<sequence length="133" mass="15116">MARAPIFFSDSNVIQMLLPRIYEYRPKTKTICFHFIQLPFFESGDGGGGSGGKNRIFLGPTTRNSSSSSIDSISKLRYQNGSTNVQSIEVLKAWFFMFIWANKSAFFLFANDDDDDDAINNDDDNNQQNNDYK</sequence>
<reference evidence="1" key="1">
    <citation type="submission" date="2013-05" db="EMBL/GenBank/DDBJ databases">
        <authorList>
            <person name="Yim A.K.Y."/>
            <person name="Chan T.F."/>
            <person name="Ji K.M."/>
            <person name="Liu X.Y."/>
            <person name="Zhou J.W."/>
            <person name="Li R.Q."/>
            <person name="Yang K.Y."/>
            <person name="Li J."/>
            <person name="Li M."/>
            <person name="Law P.T.W."/>
            <person name="Wu Y.L."/>
            <person name="Cai Z.L."/>
            <person name="Qin H."/>
            <person name="Bao Y."/>
            <person name="Leung R.K.K."/>
            <person name="Ng P.K.S."/>
            <person name="Zou J."/>
            <person name="Zhong X.J."/>
            <person name="Ran P.X."/>
            <person name="Zhong N.S."/>
            <person name="Liu Z.G."/>
            <person name="Tsui S.K.W."/>
        </authorList>
    </citation>
    <scope>NUCLEOTIDE SEQUENCE</scope>
    <source>
        <strain evidence="1">Derf</strain>
        <tissue evidence="1">Whole organism</tissue>
    </source>
</reference>
<dbReference type="Proteomes" id="UP000790347">
    <property type="component" value="Unassembled WGS sequence"/>
</dbReference>
<organism evidence="1 2">
    <name type="scientific">Dermatophagoides farinae</name>
    <name type="common">American house dust mite</name>
    <dbReference type="NCBI Taxonomy" id="6954"/>
    <lineage>
        <taxon>Eukaryota</taxon>
        <taxon>Metazoa</taxon>
        <taxon>Ecdysozoa</taxon>
        <taxon>Arthropoda</taxon>
        <taxon>Chelicerata</taxon>
        <taxon>Arachnida</taxon>
        <taxon>Acari</taxon>
        <taxon>Acariformes</taxon>
        <taxon>Sarcoptiformes</taxon>
        <taxon>Astigmata</taxon>
        <taxon>Psoroptidia</taxon>
        <taxon>Analgoidea</taxon>
        <taxon>Pyroglyphidae</taxon>
        <taxon>Dermatophagoidinae</taxon>
        <taxon>Dermatophagoides</taxon>
    </lineage>
</organism>
<protein>
    <submittedName>
        <fullName evidence="1">Uncharacterized protein</fullName>
    </submittedName>
</protein>
<accession>A0A922I387</accession>
<proteinExistence type="predicted"/>
<comment type="caution">
    <text evidence="1">The sequence shown here is derived from an EMBL/GenBank/DDBJ whole genome shotgun (WGS) entry which is preliminary data.</text>
</comment>
<keyword evidence="2" id="KW-1185">Reference proteome</keyword>
<gene>
    <name evidence="1" type="ORF">DERF_008446</name>
</gene>
<name>A0A922I387_DERFA</name>
<reference evidence="1" key="2">
    <citation type="journal article" date="2022" name="Res Sq">
        <title>Comparative Genomics Reveals Insights into the Divergent Evolution of Astigmatic Mites and Household Pest Adaptations.</title>
        <authorList>
            <person name="Xiong Q."/>
            <person name="Wan A.T.-Y."/>
            <person name="Liu X.-Y."/>
            <person name="Fung C.S.-H."/>
            <person name="Xiao X."/>
            <person name="Malainual N."/>
            <person name="Hou J."/>
            <person name="Wang L."/>
            <person name="Wang M."/>
            <person name="Yang K."/>
            <person name="Cui Y."/>
            <person name="Leung E."/>
            <person name="Nong W."/>
            <person name="Shin S.-K."/>
            <person name="Au S."/>
            <person name="Jeong K.Y."/>
            <person name="Chew F.T."/>
            <person name="Hui J."/>
            <person name="Leung T.F."/>
            <person name="Tungtrongchitr A."/>
            <person name="Zhong N."/>
            <person name="Liu Z."/>
            <person name="Tsui S."/>
        </authorList>
    </citation>
    <scope>NUCLEOTIDE SEQUENCE</scope>
    <source>
        <strain evidence="1">Derf</strain>
        <tissue evidence="1">Whole organism</tissue>
    </source>
</reference>
<dbReference type="AlphaFoldDB" id="A0A922I387"/>
<evidence type="ECO:0000313" key="1">
    <source>
        <dbReference type="EMBL" id="KAH9517817.1"/>
    </source>
</evidence>
<dbReference type="EMBL" id="ASGP02000003">
    <property type="protein sequence ID" value="KAH9517817.1"/>
    <property type="molecule type" value="Genomic_DNA"/>
</dbReference>
<evidence type="ECO:0000313" key="2">
    <source>
        <dbReference type="Proteomes" id="UP000790347"/>
    </source>
</evidence>